<accession>A0AAE9K6G9</accession>
<gene>
    <name evidence="1" type="ORF">EHEKIMEA_00033</name>
</gene>
<evidence type="ECO:0000313" key="1">
    <source>
        <dbReference type="EMBL" id="UNY46940.1"/>
    </source>
</evidence>
<dbReference type="EMBL" id="OM638103">
    <property type="protein sequence ID" value="UNY46940.1"/>
    <property type="molecule type" value="Genomic_DNA"/>
</dbReference>
<sequence>MSAEKINELKIRIFDLQEMLEGRHQFEAQFFGALAELLAIPEESRQDPQVYINAVIALKEQIPVEAASDAEVKAE</sequence>
<reference evidence="1 2" key="1">
    <citation type="submission" date="2022-02" db="EMBL/GenBank/DDBJ databases">
        <authorList>
            <person name="Tian F."/>
            <person name="Li J."/>
            <person name="Li F."/>
            <person name="Tong Y."/>
        </authorList>
    </citation>
    <scope>NUCLEOTIDE SEQUENCE [LARGE SCALE GENOMIC DNA]</scope>
</reference>
<name>A0AAE9K6G9_9CAUD</name>
<organism evidence="1 2">
    <name type="scientific">Cronobacter phage LPCS28</name>
    <dbReference type="NCBI Taxonomy" id="2924885"/>
    <lineage>
        <taxon>Viruses</taxon>
        <taxon>Duplodnaviria</taxon>
        <taxon>Heunggongvirae</taxon>
        <taxon>Uroviricota</taxon>
        <taxon>Caudoviricetes</taxon>
        <taxon>Pantevenvirales</taxon>
        <taxon>Straboviridae</taxon>
        <taxon>Nanhuvirus</taxon>
        <taxon>Nanhuvirus LPCS28</taxon>
    </lineage>
</organism>
<protein>
    <submittedName>
        <fullName evidence="1">Uncharacterized protein</fullName>
    </submittedName>
</protein>
<evidence type="ECO:0000313" key="2">
    <source>
        <dbReference type="Proteomes" id="UP000832072"/>
    </source>
</evidence>
<proteinExistence type="predicted"/>
<dbReference type="Proteomes" id="UP000832072">
    <property type="component" value="Segment"/>
</dbReference>
<keyword evidence="2" id="KW-1185">Reference proteome</keyword>